<keyword evidence="1" id="KW-0378">Hydrolase</keyword>
<keyword evidence="1" id="KW-0269">Exonuclease</keyword>
<accession>A0ACC1ITQ9</accession>
<reference evidence="1" key="1">
    <citation type="submission" date="2022-07" db="EMBL/GenBank/DDBJ databases">
        <title>Phylogenomic reconstructions and comparative analyses of Kickxellomycotina fungi.</title>
        <authorList>
            <person name="Reynolds N.K."/>
            <person name="Stajich J.E."/>
            <person name="Barry K."/>
            <person name="Grigoriev I.V."/>
            <person name="Crous P."/>
            <person name="Smith M.E."/>
        </authorList>
    </citation>
    <scope>NUCLEOTIDE SEQUENCE</scope>
    <source>
        <strain evidence="1">Benny 63K</strain>
    </source>
</reference>
<protein>
    <submittedName>
        <fullName evidence="1">RNA exonuclease ngl2</fullName>
    </submittedName>
</protein>
<evidence type="ECO:0000313" key="2">
    <source>
        <dbReference type="Proteomes" id="UP001150581"/>
    </source>
</evidence>
<evidence type="ECO:0000313" key="1">
    <source>
        <dbReference type="EMBL" id="KAJ1900731.1"/>
    </source>
</evidence>
<dbReference type="Proteomes" id="UP001150581">
    <property type="component" value="Unassembled WGS sequence"/>
</dbReference>
<comment type="caution">
    <text evidence="1">The sequence shown here is derived from an EMBL/GenBank/DDBJ whole genome shotgun (WGS) entry which is preliminary data.</text>
</comment>
<name>A0ACC1ITQ9_9FUNG</name>
<gene>
    <name evidence="1" type="primary">NGL2</name>
    <name evidence="1" type="ORF">LPJ66_001276</name>
</gene>
<dbReference type="EMBL" id="JANBPG010000063">
    <property type="protein sequence ID" value="KAJ1900731.1"/>
    <property type="molecule type" value="Genomic_DNA"/>
</dbReference>
<sequence length="458" mass="50994">MAVPASCKDRKWLSVAATATNTTIDTGTETATTRGSSDLETKAVSFTVMTYNILCQKLVRRDLFKYASKNSLRWKPRKDRLAEEIGHHNTDIMCLQEVGPDEWLHILAPQFKRNSYDSRIFQSLSKSHGVVVAWKKSRFSLVEEASVSMDRTMEVCGEVLNTDNVALVVVLKLGAETPTDPNASEVASEHRAVLGDGARPAGVIVSSTHLFWRPAACYQRLQQQVALLRAIRAIQDKYPGYPVISCGDFNTTPDDAGYDLLTKPRPVALSEWQLDNLLPLHVDSKDSDEDGDDNNQEADGSHASSNVFSYANVAAAGTAAESKDMARKRRKLEEQERLIDDQLQRDTKLVQTLVTAIQADNQPMRSCYDTYADLDPSYRTDQWKGEPIYTNYTSWKGTLDYIFYTPGLGLEVREILSLPAESRLKPGLPNEVFSSDHVSILARFDFSPSCAIKPTAES</sequence>
<organism evidence="1 2">
    <name type="scientific">Kickxella alabastrina</name>
    <dbReference type="NCBI Taxonomy" id="61397"/>
    <lineage>
        <taxon>Eukaryota</taxon>
        <taxon>Fungi</taxon>
        <taxon>Fungi incertae sedis</taxon>
        <taxon>Zoopagomycota</taxon>
        <taxon>Kickxellomycotina</taxon>
        <taxon>Kickxellomycetes</taxon>
        <taxon>Kickxellales</taxon>
        <taxon>Kickxellaceae</taxon>
        <taxon>Kickxella</taxon>
    </lineage>
</organism>
<keyword evidence="1" id="KW-0540">Nuclease</keyword>
<proteinExistence type="predicted"/>
<keyword evidence="2" id="KW-1185">Reference proteome</keyword>